<evidence type="ECO:0000313" key="2">
    <source>
        <dbReference type="Proteomes" id="UP000541444"/>
    </source>
</evidence>
<proteinExistence type="predicted"/>
<protein>
    <submittedName>
        <fullName evidence="1">Uncharacterized protein</fullName>
    </submittedName>
</protein>
<gene>
    <name evidence="1" type="ORF">GIB67_029557</name>
</gene>
<dbReference type="Proteomes" id="UP000541444">
    <property type="component" value="Unassembled WGS sequence"/>
</dbReference>
<organism evidence="1 2">
    <name type="scientific">Kingdonia uniflora</name>
    <dbReference type="NCBI Taxonomy" id="39325"/>
    <lineage>
        <taxon>Eukaryota</taxon>
        <taxon>Viridiplantae</taxon>
        <taxon>Streptophyta</taxon>
        <taxon>Embryophyta</taxon>
        <taxon>Tracheophyta</taxon>
        <taxon>Spermatophyta</taxon>
        <taxon>Magnoliopsida</taxon>
        <taxon>Ranunculales</taxon>
        <taxon>Circaeasteraceae</taxon>
        <taxon>Kingdonia</taxon>
    </lineage>
</organism>
<dbReference type="EMBL" id="JACGCM010000445">
    <property type="protein sequence ID" value="KAF6172139.1"/>
    <property type="molecule type" value="Genomic_DNA"/>
</dbReference>
<reference evidence="1 2" key="1">
    <citation type="journal article" date="2020" name="IScience">
        <title>Genome Sequencing of the Endangered Kingdonia uniflora (Circaeasteraceae, Ranunculales) Reveals Potential Mechanisms of Evolutionary Specialization.</title>
        <authorList>
            <person name="Sun Y."/>
            <person name="Deng T."/>
            <person name="Zhang A."/>
            <person name="Moore M.J."/>
            <person name="Landis J.B."/>
            <person name="Lin N."/>
            <person name="Zhang H."/>
            <person name="Zhang X."/>
            <person name="Huang J."/>
            <person name="Zhang X."/>
            <person name="Sun H."/>
            <person name="Wang H."/>
        </authorList>
    </citation>
    <scope>NUCLEOTIDE SEQUENCE [LARGE SCALE GENOMIC DNA]</scope>
    <source>
        <strain evidence="1">TB1705</strain>
        <tissue evidence="1">Leaf</tissue>
    </source>
</reference>
<accession>A0A7J7NY86</accession>
<dbReference type="AlphaFoldDB" id="A0A7J7NY86"/>
<comment type="caution">
    <text evidence="1">The sequence shown here is derived from an EMBL/GenBank/DDBJ whole genome shotgun (WGS) entry which is preliminary data.</text>
</comment>
<sequence length="91" mass="9956">IRAHILTRPLPNPLPPLLSLPLPPPHNKLILGNSSVVTPLRCLTRSLLCGSTSLLSQECSLEEMLGKNDEDFATDYMGIGRMLVPPPSTWL</sequence>
<feature type="non-terminal residue" evidence="1">
    <location>
        <position position="1"/>
    </location>
</feature>
<name>A0A7J7NY86_9MAGN</name>
<keyword evidence="2" id="KW-1185">Reference proteome</keyword>
<evidence type="ECO:0000313" key="1">
    <source>
        <dbReference type="EMBL" id="KAF6172139.1"/>
    </source>
</evidence>